<feature type="transmembrane region" description="Helical" evidence="5">
    <location>
        <begin position="168"/>
        <end position="187"/>
    </location>
</feature>
<evidence type="ECO:0000313" key="7">
    <source>
        <dbReference type="Proteomes" id="UP000077667"/>
    </source>
</evidence>
<feature type="transmembrane region" description="Helical" evidence="5">
    <location>
        <begin position="80"/>
        <end position="99"/>
    </location>
</feature>
<organism evidence="6 7">
    <name type="scientific">Niabella ginsenosidivorans</name>
    <dbReference type="NCBI Taxonomy" id="1176587"/>
    <lineage>
        <taxon>Bacteria</taxon>
        <taxon>Pseudomonadati</taxon>
        <taxon>Bacteroidota</taxon>
        <taxon>Chitinophagia</taxon>
        <taxon>Chitinophagales</taxon>
        <taxon>Chitinophagaceae</taxon>
        <taxon>Niabella</taxon>
    </lineage>
</organism>
<dbReference type="EMBL" id="CP015772">
    <property type="protein sequence ID" value="ANH82034.1"/>
    <property type="molecule type" value="Genomic_DNA"/>
</dbReference>
<feature type="transmembrane region" description="Helical" evidence="5">
    <location>
        <begin position="135"/>
        <end position="156"/>
    </location>
</feature>
<evidence type="ECO:0000256" key="5">
    <source>
        <dbReference type="SAM" id="Phobius"/>
    </source>
</evidence>
<dbReference type="KEGG" id="nia:A8C56_14585"/>
<evidence type="ECO:0000313" key="6">
    <source>
        <dbReference type="EMBL" id="ANH82034.1"/>
    </source>
</evidence>
<feature type="transmembrane region" description="Helical" evidence="5">
    <location>
        <begin position="221"/>
        <end position="254"/>
    </location>
</feature>
<keyword evidence="7" id="KW-1185">Reference proteome</keyword>
<keyword evidence="3 5" id="KW-1133">Transmembrane helix</keyword>
<protein>
    <recommendedName>
        <fullName evidence="8">Prenyltransferase</fullName>
    </recommendedName>
</protein>
<proteinExistence type="predicted"/>
<evidence type="ECO:0000256" key="2">
    <source>
        <dbReference type="ARBA" id="ARBA00022692"/>
    </source>
</evidence>
<keyword evidence="4 5" id="KW-0472">Membrane</keyword>
<sequence>MKLFKIIRSAEWWEYKLPPLLGIGYATTLKCGGQIYDYWRWLFVILLSLVAGAAYVSIINDVTDLKDDIMAGKKNRMQHLPVYCRWLLPLLCLLLGLFFEYTIYYPDTISMILYLVPWVLFSLYSFPPFRLKNHGLPGILCDAGGSHVFTSLLMISSMSFAMNRPIDIAWLTLTGIWALCYGLRGILWHQYTDRENDIRSGLNTVATRIPPQKFRPLETTIFLIELLVTLGIFLYLSNLWIIIAYAFYVLLCFLRSRFLGQRPVVILTSGNMPVQILQLDYFQCIFPVTLLICATITDRDNLLPLTVHLVLFPDTLIRMVKDLKAVLYTIIKTKKLSA</sequence>
<evidence type="ECO:0000256" key="1">
    <source>
        <dbReference type="ARBA" id="ARBA00004141"/>
    </source>
</evidence>
<evidence type="ECO:0000256" key="4">
    <source>
        <dbReference type="ARBA" id="ARBA00023136"/>
    </source>
</evidence>
<keyword evidence="2 5" id="KW-0812">Transmembrane</keyword>
<dbReference type="Pfam" id="PF01040">
    <property type="entry name" value="UbiA"/>
    <property type="match status" value="1"/>
</dbReference>
<dbReference type="InterPro" id="IPR000537">
    <property type="entry name" value="UbiA_prenyltransferase"/>
</dbReference>
<dbReference type="Proteomes" id="UP000077667">
    <property type="component" value="Chromosome"/>
</dbReference>
<dbReference type="STRING" id="1176587.A8C56_14585"/>
<dbReference type="CDD" id="cd13956">
    <property type="entry name" value="PT_UbiA"/>
    <property type="match status" value="1"/>
</dbReference>
<reference evidence="6 7" key="1">
    <citation type="submission" date="2016-05" db="EMBL/GenBank/DDBJ databases">
        <title>Niabella ginsenosidivorans BS26 whole genome sequencing.</title>
        <authorList>
            <person name="Im W.T."/>
            <person name="Siddiqi M.Z."/>
        </authorList>
    </citation>
    <scope>NUCLEOTIDE SEQUENCE [LARGE SCALE GENOMIC DNA]</scope>
    <source>
        <strain evidence="6 7">BS26</strain>
    </source>
</reference>
<dbReference type="AlphaFoldDB" id="A0A1A9I670"/>
<accession>A0A1A9I670</accession>
<feature type="transmembrane region" description="Helical" evidence="5">
    <location>
        <begin position="111"/>
        <end position="129"/>
    </location>
</feature>
<dbReference type="RefSeq" id="WP_067757464.1">
    <property type="nucleotide sequence ID" value="NZ_CP015772.1"/>
</dbReference>
<dbReference type="GO" id="GO:0016765">
    <property type="term" value="F:transferase activity, transferring alkyl or aryl (other than methyl) groups"/>
    <property type="evidence" value="ECO:0007669"/>
    <property type="project" value="InterPro"/>
</dbReference>
<gene>
    <name evidence="6" type="ORF">A8C56_14585</name>
</gene>
<name>A0A1A9I670_9BACT</name>
<evidence type="ECO:0008006" key="8">
    <source>
        <dbReference type="Google" id="ProtNLM"/>
    </source>
</evidence>
<feature type="transmembrane region" description="Helical" evidence="5">
    <location>
        <begin position="38"/>
        <end position="60"/>
    </location>
</feature>
<evidence type="ECO:0000256" key="3">
    <source>
        <dbReference type="ARBA" id="ARBA00022989"/>
    </source>
</evidence>
<dbReference type="OrthoDB" id="871842at2"/>
<comment type="subcellular location">
    <subcellularLocation>
        <location evidence="1">Membrane</location>
        <topology evidence="1">Multi-pass membrane protein</topology>
    </subcellularLocation>
</comment>
<dbReference type="GO" id="GO:0016020">
    <property type="term" value="C:membrane"/>
    <property type="evidence" value="ECO:0007669"/>
    <property type="project" value="UniProtKB-SubCell"/>
</dbReference>